<organism evidence="2 3">
    <name type="scientific">Aerosticca soli</name>
    <dbReference type="NCBI Taxonomy" id="2010829"/>
    <lineage>
        <taxon>Bacteria</taxon>
        <taxon>Pseudomonadati</taxon>
        <taxon>Pseudomonadota</taxon>
        <taxon>Gammaproteobacteria</taxon>
        <taxon>Lysobacterales</taxon>
        <taxon>Rhodanobacteraceae</taxon>
        <taxon>Aerosticca</taxon>
    </lineage>
</organism>
<keyword evidence="3" id="KW-1185">Reference proteome</keyword>
<evidence type="ECO:0000256" key="1">
    <source>
        <dbReference type="SAM" id="Phobius"/>
    </source>
</evidence>
<reference evidence="3" key="2">
    <citation type="submission" date="2018-06" db="EMBL/GenBank/DDBJ databases">
        <title>Genome sequence of Rhodanobacteraceae bacterium strain Dysh456.</title>
        <authorList>
            <person name="Fukui M."/>
        </authorList>
    </citation>
    <scope>NUCLEOTIDE SEQUENCE [LARGE SCALE GENOMIC DNA]</scope>
    <source>
        <strain evidence="3">Dysh456</strain>
    </source>
</reference>
<accession>A0A2Z6E4Y9</accession>
<dbReference type="AlphaFoldDB" id="A0A2Z6E4Y9"/>
<dbReference type="Proteomes" id="UP000270530">
    <property type="component" value="Chromosome"/>
</dbReference>
<gene>
    <name evidence="2" type="ORF">ALSL_1503</name>
</gene>
<keyword evidence="1" id="KW-0812">Transmembrane</keyword>
<evidence type="ECO:0000313" key="2">
    <source>
        <dbReference type="EMBL" id="BBD80160.1"/>
    </source>
</evidence>
<reference evidence="3" key="1">
    <citation type="submission" date="2018-04" db="EMBL/GenBank/DDBJ databases">
        <authorList>
            <person name="Watanabe M."/>
            <person name="Kojima H."/>
        </authorList>
    </citation>
    <scope>NUCLEOTIDE SEQUENCE [LARGE SCALE GENOMIC DNA]</scope>
    <source>
        <strain evidence="3">Dysh456</strain>
    </source>
</reference>
<feature type="transmembrane region" description="Helical" evidence="1">
    <location>
        <begin position="6"/>
        <end position="27"/>
    </location>
</feature>
<name>A0A2Z6E4Y9_9GAMM</name>
<keyword evidence="1" id="KW-1133">Transmembrane helix</keyword>
<sequence>MLGLMLLLAGFVLGAILLAGGCLWLALRQARKGRKNTTPAGGTVLEGEFVVIERGPSR</sequence>
<keyword evidence="1" id="KW-0472">Membrane</keyword>
<dbReference type="KEGG" id="rbd:ALSL_1503"/>
<dbReference type="EMBL" id="AP018560">
    <property type="protein sequence ID" value="BBD80160.1"/>
    <property type="molecule type" value="Genomic_DNA"/>
</dbReference>
<protein>
    <submittedName>
        <fullName evidence="2">Uncharacterized protein</fullName>
    </submittedName>
</protein>
<proteinExistence type="predicted"/>
<evidence type="ECO:0000313" key="3">
    <source>
        <dbReference type="Proteomes" id="UP000270530"/>
    </source>
</evidence>